<proteinExistence type="predicted"/>
<reference evidence="2" key="1">
    <citation type="submission" date="2020-10" db="EMBL/GenBank/DDBJ databases">
        <authorList>
            <person name="Gilroy R."/>
        </authorList>
    </citation>
    <scope>NUCLEOTIDE SEQUENCE</scope>
    <source>
        <strain evidence="2">ChiSjej4B22-8148</strain>
    </source>
</reference>
<evidence type="ECO:0000256" key="1">
    <source>
        <dbReference type="SAM" id="SignalP"/>
    </source>
</evidence>
<dbReference type="EMBL" id="DVGK01000103">
    <property type="protein sequence ID" value="HIR14011.1"/>
    <property type="molecule type" value="Genomic_DNA"/>
</dbReference>
<organism evidence="2 3">
    <name type="scientific">Candidatus Choladousia intestinavium</name>
    <dbReference type="NCBI Taxonomy" id="2840727"/>
    <lineage>
        <taxon>Bacteria</taxon>
        <taxon>Bacillati</taxon>
        <taxon>Bacillota</taxon>
        <taxon>Clostridia</taxon>
        <taxon>Lachnospirales</taxon>
        <taxon>Lachnospiraceae</taxon>
        <taxon>Lachnospiraceae incertae sedis</taxon>
        <taxon>Candidatus Choladousia</taxon>
    </lineage>
</organism>
<feature type="signal peptide" evidence="1">
    <location>
        <begin position="1"/>
        <end position="24"/>
    </location>
</feature>
<reference evidence="2" key="2">
    <citation type="journal article" date="2021" name="PeerJ">
        <title>Extensive microbial diversity within the chicken gut microbiome revealed by metagenomics and culture.</title>
        <authorList>
            <person name="Gilroy R."/>
            <person name="Ravi A."/>
            <person name="Getino M."/>
            <person name="Pursley I."/>
            <person name="Horton D.L."/>
            <person name="Alikhan N.F."/>
            <person name="Baker D."/>
            <person name="Gharbi K."/>
            <person name="Hall N."/>
            <person name="Watson M."/>
            <person name="Adriaenssens E.M."/>
            <person name="Foster-Nyarko E."/>
            <person name="Jarju S."/>
            <person name="Secka A."/>
            <person name="Antonio M."/>
            <person name="Oren A."/>
            <person name="Chaudhuri R.R."/>
            <person name="La Ragione R."/>
            <person name="Hildebrand F."/>
            <person name="Pallen M.J."/>
        </authorList>
    </citation>
    <scope>NUCLEOTIDE SEQUENCE</scope>
    <source>
        <strain evidence="2">ChiSjej4B22-8148</strain>
    </source>
</reference>
<accession>A0A9D1D9M0</accession>
<comment type="caution">
    <text evidence="2">The sequence shown here is derived from an EMBL/GenBank/DDBJ whole genome shotgun (WGS) entry which is preliminary data.</text>
</comment>
<evidence type="ECO:0000313" key="3">
    <source>
        <dbReference type="Proteomes" id="UP000886757"/>
    </source>
</evidence>
<feature type="chain" id="PRO_5039304812" evidence="1">
    <location>
        <begin position="25"/>
        <end position="309"/>
    </location>
</feature>
<dbReference type="AlphaFoldDB" id="A0A9D1D9M0"/>
<name>A0A9D1D9M0_9FIRM</name>
<protein>
    <submittedName>
        <fullName evidence="2">Uncharacterized protein</fullName>
    </submittedName>
</protein>
<evidence type="ECO:0000313" key="2">
    <source>
        <dbReference type="EMBL" id="HIR14011.1"/>
    </source>
</evidence>
<gene>
    <name evidence="2" type="ORF">IAB31_08825</name>
</gene>
<keyword evidence="1" id="KW-0732">Signal</keyword>
<sequence>MRKKLYILSGILACGFMTVTPVFAQETENSSENVQMSESEETQDDILSQMEAANTLEAVLEKNGEIGIHTIYYDNQGAETYSDYVYLGENTFVYENSDGDVDIIQDGEGYGFSSESNLPYRYCFIDDASYEEFLKQNQSNYISSDFSGETLVSEEAEDGVVVVTTEVSGDQVKDSYASLLYQEGDGLRFIYTVDEATHILQSQECYEVSEDGTEFLLSSTTVDTEPDVYEASQDLMDQLDNEDSRTVTFVIDPGTDQERTLEMSVGKGCAVTLVQPEGYTGLYTDEACTQEYEGGDYTEDVTLYMEEGK</sequence>
<dbReference type="Proteomes" id="UP000886757">
    <property type="component" value="Unassembled WGS sequence"/>
</dbReference>